<comment type="pathway">
    <text evidence="4">Protein modification; protein ubiquitination.</text>
</comment>
<evidence type="ECO:0000259" key="14">
    <source>
        <dbReference type="Pfam" id="PF23419"/>
    </source>
</evidence>
<keyword evidence="12" id="KW-0539">Nucleus</keyword>
<dbReference type="GO" id="GO:0061630">
    <property type="term" value="F:ubiquitin protein ligase activity"/>
    <property type="evidence" value="ECO:0007669"/>
    <property type="project" value="UniProtKB-EC"/>
</dbReference>
<dbReference type="InterPro" id="IPR001680">
    <property type="entry name" value="WD40_rpt"/>
</dbReference>
<evidence type="ECO:0000256" key="8">
    <source>
        <dbReference type="ARBA" id="ARBA00022737"/>
    </source>
</evidence>
<evidence type="ECO:0000256" key="6">
    <source>
        <dbReference type="ARBA" id="ARBA00022490"/>
    </source>
</evidence>
<comment type="catalytic activity">
    <reaction evidence="1">
        <text>S-ubiquitinyl-[E2 ubiquitin-conjugating enzyme]-L-cysteine + [acceptor protein]-L-lysine = [E2 ubiquitin-conjugating enzyme]-L-cysteine + N(6)-ubiquitinyl-[acceptor protein]-L-lysine.</text>
        <dbReference type="EC" id="2.3.2.27"/>
    </reaction>
</comment>
<evidence type="ECO:0000256" key="7">
    <source>
        <dbReference type="ARBA" id="ARBA00022679"/>
    </source>
</evidence>
<feature type="domain" description="E3 ubiquitin-protein ligase RFWD3-like WD40" evidence="14">
    <location>
        <begin position="129"/>
        <end position="465"/>
    </location>
</feature>
<organism evidence="15">
    <name type="scientific">Medioppia subpectinata</name>
    <dbReference type="NCBI Taxonomy" id="1979941"/>
    <lineage>
        <taxon>Eukaryota</taxon>
        <taxon>Metazoa</taxon>
        <taxon>Ecdysozoa</taxon>
        <taxon>Arthropoda</taxon>
        <taxon>Chelicerata</taxon>
        <taxon>Arachnida</taxon>
        <taxon>Acari</taxon>
        <taxon>Acariformes</taxon>
        <taxon>Sarcoptiformes</taxon>
        <taxon>Oribatida</taxon>
        <taxon>Brachypylina</taxon>
        <taxon>Oppioidea</taxon>
        <taxon>Oppiidae</taxon>
        <taxon>Medioppia</taxon>
    </lineage>
</organism>
<keyword evidence="16" id="KW-1185">Reference proteome</keyword>
<dbReference type="InterPro" id="IPR015943">
    <property type="entry name" value="WD40/YVTN_repeat-like_dom_sf"/>
</dbReference>
<evidence type="ECO:0000256" key="3">
    <source>
        <dbReference type="ARBA" id="ARBA00004496"/>
    </source>
</evidence>
<proteinExistence type="predicted"/>
<dbReference type="Pfam" id="PF23419">
    <property type="entry name" value="WD40_RFWD3"/>
    <property type="match status" value="1"/>
</dbReference>
<keyword evidence="13" id="KW-0175">Coiled coil</keyword>
<gene>
    <name evidence="15" type="ORF">OSB1V03_LOCUS7102</name>
</gene>
<evidence type="ECO:0000256" key="4">
    <source>
        <dbReference type="ARBA" id="ARBA00004906"/>
    </source>
</evidence>
<dbReference type="OrthoDB" id="5600418at2759"/>
<dbReference type="GO" id="GO:0016605">
    <property type="term" value="C:PML body"/>
    <property type="evidence" value="ECO:0007669"/>
    <property type="project" value="UniProtKB-SubCell"/>
</dbReference>
<dbReference type="EMBL" id="CAJPIZ010004035">
    <property type="protein sequence ID" value="CAG2107099.1"/>
    <property type="molecule type" value="Genomic_DNA"/>
</dbReference>
<keyword evidence="11" id="KW-0234">DNA repair</keyword>
<dbReference type="PANTHER" id="PTHR16047">
    <property type="entry name" value="RFWD3 PROTEIN"/>
    <property type="match status" value="1"/>
</dbReference>
<dbReference type="Proteomes" id="UP000759131">
    <property type="component" value="Unassembled WGS sequence"/>
</dbReference>
<evidence type="ECO:0000256" key="11">
    <source>
        <dbReference type="ARBA" id="ARBA00023204"/>
    </source>
</evidence>
<feature type="non-terminal residue" evidence="15">
    <location>
        <position position="1"/>
    </location>
</feature>
<keyword evidence="6" id="KW-0963">Cytoplasm</keyword>
<dbReference type="AlphaFoldDB" id="A0A7R9Q0B6"/>
<sequence>GRRCIDQWLNPKNKQNQRCPQCNYKAKRKDIRLIYARNLRALDTSERDAALEQLRKERQEREKLELDAIEDSIKLKSALEENERIKKELIDCQKRLQYFGSNSRNTEEIIKKSKTMTSLNRNVDRFQRIKEIEISCYGESRHLGYSSLFELIAVSQPNQNNQLFPGFGIKKIFLNDFKTDNICIHSKPIKDLEVNAYDGTILTTSSDRTVKLTSLMSKASIISYNLEADAWSVSFNPKNKHEFYCGLNNGQILLFDIRMMSTHMDKLVSEDRSPVVSLNHIQFKSSVGDIDGILSTQFHNFSFYERIHSSDSLSASSFSMRKLPLDGRFSSAHFEPKLGLVLLSCRPSSKHNNVTHYVMGLKASEGLNDRHIIEPEVIRRYEGGRQQIKLSRSRIFNNPFNESSALVCAGDEDSKGAIVWDLSSTKYMQQLKTESTVLDISLIENINTNSYFMTALTETSIKFYKYIS</sequence>
<dbReference type="PANTHER" id="PTHR16047:SF7">
    <property type="entry name" value="E3 UBIQUITIN-PROTEIN LIGASE RFWD3"/>
    <property type="match status" value="1"/>
</dbReference>
<dbReference type="SMART" id="SM00320">
    <property type="entry name" value="WD40"/>
    <property type="match status" value="3"/>
</dbReference>
<keyword evidence="8" id="KW-0677">Repeat</keyword>
<reference evidence="15" key="1">
    <citation type="submission" date="2020-11" db="EMBL/GenBank/DDBJ databases">
        <authorList>
            <person name="Tran Van P."/>
        </authorList>
    </citation>
    <scope>NUCLEOTIDE SEQUENCE</scope>
</reference>
<comment type="subcellular location">
    <subcellularLocation>
        <location evidence="3">Cytoplasm</location>
    </subcellularLocation>
    <subcellularLocation>
        <location evidence="2">Nucleus</location>
        <location evidence="2">PML body</location>
    </subcellularLocation>
</comment>
<evidence type="ECO:0000256" key="9">
    <source>
        <dbReference type="ARBA" id="ARBA00022763"/>
    </source>
</evidence>
<evidence type="ECO:0000256" key="1">
    <source>
        <dbReference type="ARBA" id="ARBA00000900"/>
    </source>
</evidence>
<evidence type="ECO:0000313" key="16">
    <source>
        <dbReference type="Proteomes" id="UP000759131"/>
    </source>
</evidence>
<dbReference type="InterPro" id="IPR036322">
    <property type="entry name" value="WD40_repeat_dom_sf"/>
</dbReference>
<protein>
    <recommendedName>
        <fullName evidence="5">RING-type E3 ubiquitin transferase</fullName>
        <ecNumber evidence="5">2.3.2.27</ecNumber>
    </recommendedName>
</protein>
<evidence type="ECO:0000256" key="12">
    <source>
        <dbReference type="ARBA" id="ARBA00023242"/>
    </source>
</evidence>
<evidence type="ECO:0000256" key="13">
    <source>
        <dbReference type="SAM" id="Coils"/>
    </source>
</evidence>
<keyword evidence="7" id="KW-0808">Transferase</keyword>
<dbReference type="GO" id="GO:0005737">
    <property type="term" value="C:cytoplasm"/>
    <property type="evidence" value="ECO:0007669"/>
    <property type="project" value="UniProtKB-SubCell"/>
</dbReference>
<dbReference type="InterPro" id="IPR056527">
    <property type="entry name" value="WD40_RFWD3"/>
</dbReference>
<dbReference type="Gene3D" id="2.130.10.10">
    <property type="entry name" value="YVTN repeat-like/Quinoprotein amine dehydrogenase"/>
    <property type="match status" value="1"/>
</dbReference>
<evidence type="ECO:0000256" key="2">
    <source>
        <dbReference type="ARBA" id="ARBA00004322"/>
    </source>
</evidence>
<accession>A0A7R9Q0B6</accession>
<dbReference type="EMBL" id="OC858610">
    <property type="protein sequence ID" value="CAD7626669.1"/>
    <property type="molecule type" value="Genomic_DNA"/>
</dbReference>
<evidence type="ECO:0000256" key="5">
    <source>
        <dbReference type="ARBA" id="ARBA00012483"/>
    </source>
</evidence>
<keyword evidence="9" id="KW-0227">DNA damage</keyword>
<dbReference type="GO" id="GO:0036297">
    <property type="term" value="P:interstrand cross-link repair"/>
    <property type="evidence" value="ECO:0007669"/>
    <property type="project" value="InterPro"/>
</dbReference>
<dbReference type="EC" id="2.3.2.27" evidence="5"/>
<evidence type="ECO:0000313" key="15">
    <source>
        <dbReference type="EMBL" id="CAD7626669.1"/>
    </source>
</evidence>
<feature type="coiled-coil region" evidence="13">
    <location>
        <begin position="42"/>
        <end position="95"/>
    </location>
</feature>
<dbReference type="InterPro" id="IPR037381">
    <property type="entry name" value="RFWD3"/>
</dbReference>
<dbReference type="SUPFAM" id="SSF50978">
    <property type="entry name" value="WD40 repeat-like"/>
    <property type="match status" value="1"/>
</dbReference>
<keyword evidence="10" id="KW-0833">Ubl conjugation pathway</keyword>
<name>A0A7R9Q0B6_9ACAR</name>
<evidence type="ECO:0000256" key="10">
    <source>
        <dbReference type="ARBA" id="ARBA00022786"/>
    </source>
</evidence>
<dbReference type="GO" id="GO:0016567">
    <property type="term" value="P:protein ubiquitination"/>
    <property type="evidence" value="ECO:0007669"/>
    <property type="project" value="InterPro"/>
</dbReference>